<sequence length="80" mass="8905">MGKEKGEKDANMEANSRTAAAAWTPGAARRQNQVTIHEAIKTPEETRPYRMYPREVAYRRLTKGGGGGFPPESVKVLLQF</sequence>
<evidence type="ECO:0000313" key="2">
    <source>
        <dbReference type="EMBL" id="TNN63234.1"/>
    </source>
</evidence>
<gene>
    <name evidence="2" type="ORF">EYF80_026577</name>
</gene>
<feature type="compositionally biased region" description="Basic and acidic residues" evidence="1">
    <location>
        <begin position="1"/>
        <end position="11"/>
    </location>
</feature>
<dbReference type="AlphaFoldDB" id="A0A4Z2HEA7"/>
<dbReference type="EMBL" id="SRLO01000278">
    <property type="protein sequence ID" value="TNN63234.1"/>
    <property type="molecule type" value="Genomic_DNA"/>
</dbReference>
<proteinExistence type="predicted"/>
<organism evidence="2 3">
    <name type="scientific">Liparis tanakae</name>
    <name type="common">Tanaka's snailfish</name>
    <dbReference type="NCBI Taxonomy" id="230148"/>
    <lineage>
        <taxon>Eukaryota</taxon>
        <taxon>Metazoa</taxon>
        <taxon>Chordata</taxon>
        <taxon>Craniata</taxon>
        <taxon>Vertebrata</taxon>
        <taxon>Euteleostomi</taxon>
        <taxon>Actinopterygii</taxon>
        <taxon>Neopterygii</taxon>
        <taxon>Teleostei</taxon>
        <taxon>Neoteleostei</taxon>
        <taxon>Acanthomorphata</taxon>
        <taxon>Eupercaria</taxon>
        <taxon>Perciformes</taxon>
        <taxon>Cottioidei</taxon>
        <taxon>Cottales</taxon>
        <taxon>Liparidae</taxon>
        <taxon>Liparis</taxon>
    </lineage>
</organism>
<evidence type="ECO:0000256" key="1">
    <source>
        <dbReference type="SAM" id="MobiDB-lite"/>
    </source>
</evidence>
<dbReference type="Proteomes" id="UP000314294">
    <property type="component" value="Unassembled WGS sequence"/>
</dbReference>
<evidence type="ECO:0000313" key="3">
    <source>
        <dbReference type="Proteomes" id="UP000314294"/>
    </source>
</evidence>
<keyword evidence="3" id="KW-1185">Reference proteome</keyword>
<feature type="compositionally biased region" description="Low complexity" evidence="1">
    <location>
        <begin position="17"/>
        <end position="30"/>
    </location>
</feature>
<feature type="region of interest" description="Disordered" evidence="1">
    <location>
        <begin position="1"/>
        <end position="31"/>
    </location>
</feature>
<protein>
    <submittedName>
        <fullName evidence="2">Uncharacterized protein</fullName>
    </submittedName>
</protein>
<accession>A0A4Z2HEA7</accession>
<name>A0A4Z2HEA7_9TELE</name>
<reference evidence="2 3" key="1">
    <citation type="submission" date="2019-03" db="EMBL/GenBank/DDBJ databases">
        <title>First draft genome of Liparis tanakae, snailfish: a comprehensive survey of snailfish specific genes.</title>
        <authorList>
            <person name="Kim W."/>
            <person name="Song I."/>
            <person name="Jeong J.-H."/>
            <person name="Kim D."/>
            <person name="Kim S."/>
            <person name="Ryu S."/>
            <person name="Song J.Y."/>
            <person name="Lee S.K."/>
        </authorList>
    </citation>
    <scope>NUCLEOTIDE SEQUENCE [LARGE SCALE GENOMIC DNA]</scope>
    <source>
        <tissue evidence="2">Muscle</tissue>
    </source>
</reference>
<comment type="caution">
    <text evidence="2">The sequence shown here is derived from an EMBL/GenBank/DDBJ whole genome shotgun (WGS) entry which is preliminary data.</text>
</comment>